<dbReference type="PROSITE" id="PS51724">
    <property type="entry name" value="SPOR"/>
    <property type="match status" value="1"/>
</dbReference>
<dbReference type="GO" id="GO:0042834">
    <property type="term" value="F:peptidoglycan binding"/>
    <property type="evidence" value="ECO:0007669"/>
    <property type="project" value="InterPro"/>
</dbReference>
<gene>
    <name evidence="3" type="ORF">C5F48_11750</name>
</gene>
<dbReference type="InterPro" id="IPR036680">
    <property type="entry name" value="SPOR-like_sf"/>
</dbReference>
<proteinExistence type="predicted"/>
<keyword evidence="4" id="KW-1185">Reference proteome</keyword>
<dbReference type="SUPFAM" id="SSF110997">
    <property type="entry name" value="Sporulation related repeat"/>
    <property type="match status" value="1"/>
</dbReference>
<evidence type="ECO:0000313" key="3">
    <source>
        <dbReference type="EMBL" id="PTE21552.1"/>
    </source>
</evidence>
<reference evidence="3 4" key="1">
    <citation type="submission" date="2018-03" db="EMBL/GenBank/DDBJ databases">
        <title>Cereibacter changlensis.</title>
        <authorList>
            <person name="Meyer T.E."/>
            <person name="Miller S."/>
            <person name="Lodha T."/>
            <person name="Gandham S."/>
            <person name="Chintalapati S."/>
            <person name="Chintalapati V.R."/>
        </authorList>
    </citation>
    <scope>NUCLEOTIDE SEQUENCE [LARGE SCALE GENOMIC DNA]</scope>
    <source>
        <strain evidence="3 4">JA139</strain>
    </source>
</reference>
<dbReference type="Proteomes" id="UP000241010">
    <property type="component" value="Unassembled WGS sequence"/>
</dbReference>
<comment type="caution">
    <text evidence="3">The sequence shown here is derived from an EMBL/GenBank/DDBJ whole genome shotgun (WGS) entry which is preliminary data.</text>
</comment>
<evidence type="ECO:0000256" key="1">
    <source>
        <dbReference type="SAM" id="SignalP"/>
    </source>
</evidence>
<feature type="chain" id="PRO_5015766404" description="SPOR domain-containing protein" evidence="1">
    <location>
        <begin position="25"/>
        <end position="263"/>
    </location>
</feature>
<dbReference type="AlphaFoldDB" id="A0A2T4JUG8"/>
<feature type="signal peptide" evidence="1">
    <location>
        <begin position="1"/>
        <end position="24"/>
    </location>
</feature>
<sequence length="263" mass="27013">MMLRAVTLSLLASLSLAGAGLAQTATDGPQETPPADFIEPQYVDSRGCVFMRAGVEGDIRWVGRVTPEGAPLCGYLPSIAELEPEPEPVETAEAEPAEAAPAAAPVAKARRARGTHARKAPVAPICPEDAPYRGSFVTEAGIETGICTSNPERGVLGPTAATGALVPDRLAGPMTLRGGALEPVGETVLREAYVQIGAYARPANAEGARARLAALGLPVAGAKARMAGKPVQIVFAGPFELAGEARAALAAARKAGFRDAFIR</sequence>
<protein>
    <recommendedName>
        <fullName evidence="2">SPOR domain-containing protein</fullName>
    </recommendedName>
</protein>
<evidence type="ECO:0000259" key="2">
    <source>
        <dbReference type="PROSITE" id="PS51724"/>
    </source>
</evidence>
<accession>A0A2T4JUG8</accession>
<dbReference type="InterPro" id="IPR007730">
    <property type="entry name" value="SPOR-like_dom"/>
</dbReference>
<evidence type="ECO:0000313" key="4">
    <source>
        <dbReference type="Proteomes" id="UP000241010"/>
    </source>
</evidence>
<organism evidence="3 4">
    <name type="scientific">Cereibacter changlensis JA139</name>
    <dbReference type="NCBI Taxonomy" id="1188249"/>
    <lineage>
        <taxon>Bacteria</taxon>
        <taxon>Pseudomonadati</taxon>
        <taxon>Pseudomonadota</taxon>
        <taxon>Alphaproteobacteria</taxon>
        <taxon>Rhodobacterales</taxon>
        <taxon>Paracoccaceae</taxon>
        <taxon>Cereibacter</taxon>
    </lineage>
</organism>
<name>A0A2T4JUG8_9RHOB</name>
<dbReference type="EMBL" id="PZKG01000047">
    <property type="protein sequence ID" value="PTE21552.1"/>
    <property type="molecule type" value="Genomic_DNA"/>
</dbReference>
<dbReference type="Pfam" id="PF05036">
    <property type="entry name" value="SPOR"/>
    <property type="match status" value="1"/>
</dbReference>
<dbReference type="Gene3D" id="3.30.70.1070">
    <property type="entry name" value="Sporulation related repeat"/>
    <property type="match status" value="1"/>
</dbReference>
<keyword evidence="1" id="KW-0732">Signal</keyword>
<dbReference type="OrthoDB" id="7843142at2"/>
<feature type="domain" description="SPOR" evidence="2">
    <location>
        <begin position="186"/>
        <end position="263"/>
    </location>
</feature>